<dbReference type="AlphaFoldDB" id="A0A160IQ29"/>
<evidence type="ECO:0000313" key="1">
    <source>
        <dbReference type="EMBL" id="ANC78267.1"/>
    </source>
</evidence>
<protein>
    <submittedName>
        <fullName evidence="1">Uncharacterized protein</fullName>
    </submittedName>
</protein>
<reference evidence="1 2" key="1">
    <citation type="submission" date="2016-04" db="EMBL/GenBank/DDBJ databases">
        <title>Complete genome sequence of Fictibacillus phosphorivorans G25-29, a strain toxic to nematodes.</title>
        <authorList>
            <person name="Zheng Z."/>
        </authorList>
    </citation>
    <scope>NUCLEOTIDE SEQUENCE [LARGE SCALE GENOMIC DNA]</scope>
    <source>
        <strain evidence="1 2">G25-29</strain>
    </source>
</reference>
<proteinExistence type="predicted"/>
<name>A0A160IQ29_9BACL</name>
<dbReference type="Proteomes" id="UP000076623">
    <property type="component" value="Chromosome"/>
</dbReference>
<keyword evidence="2" id="KW-1185">Reference proteome</keyword>
<dbReference type="STRING" id="1221500.ABE65_016250"/>
<accession>A0A160IQ29</accession>
<gene>
    <name evidence="1" type="ORF">ABE65_016250</name>
</gene>
<dbReference type="EMBL" id="CP015378">
    <property type="protein sequence ID" value="ANC78267.1"/>
    <property type="molecule type" value="Genomic_DNA"/>
</dbReference>
<evidence type="ECO:0000313" key="2">
    <source>
        <dbReference type="Proteomes" id="UP000076623"/>
    </source>
</evidence>
<dbReference type="RefSeq" id="WP_066397122.1">
    <property type="nucleotide sequence ID" value="NZ_CP015378.1"/>
</dbReference>
<dbReference type="KEGG" id="fpn:ABE65_016250"/>
<organism evidence="1 2">
    <name type="scientific">Fictibacillus phosphorivorans</name>
    <dbReference type="NCBI Taxonomy" id="1221500"/>
    <lineage>
        <taxon>Bacteria</taxon>
        <taxon>Bacillati</taxon>
        <taxon>Bacillota</taxon>
        <taxon>Bacilli</taxon>
        <taxon>Bacillales</taxon>
        <taxon>Fictibacillaceae</taxon>
        <taxon>Fictibacillus</taxon>
    </lineage>
</organism>
<sequence length="374" mass="43964">MDKKPHKMKYTLAEVRKHFEKNKCKFLDPYYVNAHHQHRFRCSCGNEKETISFAYFRKVLMCSICRRIITRWDTMKVSKVLKSKGFELLSDYTNMKNPIKVKCPYGHIRNTTFDSWLNCGDLKCMGCSDEGRSERKKTPYDKVKQLFFKRGCQLITSQEEYKGVKYKVDYICKCGNAHSISPDVFKNGVDCPKCGTQKLKETNIAKYGHECVLSNKLIREKILKTVYKNQTAPTSKQQLYLFEILGGKINFPIKTLQVDLAFEKEKIYVEYDGSGHDLKVKLGRLTVEEFNEKCKRRSYVLYRRGWREIRIISRRDYLPSEEVIKEMYTLAIDYFSTGHSWMTFDIDRGCILSSIHNDIPYNFGKLRRIRADAS</sequence>